<keyword evidence="3" id="KW-1185">Reference proteome</keyword>
<dbReference type="PROSITE" id="PS51257">
    <property type="entry name" value="PROKAR_LIPOPROTEIN"/>
    <property type="match status" value="1"/>
</dbReference>
<feature type="chain" id="PRO_5046903945" evidence="1">
    <location>
        <begin position="21"/>
        <end position="119"/>
    </location>
</feature>
<reference evidence="2 3" key="1">
    <citation type="submission" date="2023-04" db="EMBL/GenBank/DDBJ databases">
        <title>A long-awaited taxogenomic arrangement of the family Halomonadaceae.</title>
        <authorList>
            <person name="De La Haba R."/>
            <person name="Chuvochina M."/>
            <person name="Wittouck S."/>
            <person name="Arahal D.R."/>
            <person name="Sanchez-Porro C."/>
            <person name="Hugenholtz P."/>
            <person name="Ventosa A."/>
        </authorList>
    </citation>
    <scope>NUCLEOTIDE SEQUENCE [LARGE SCALE GENOMIC DNA]</scope>
    <source>
        <strain evidence="2 3">DSM 23530</strain>
    </source>
</reference>
<comment type="caution">
    <text evidence="2">The sequence shown here is derived from an EMBL/GenBank/DDBJ whole genome shotgun (WGS) entry which is preliminary data.</text>
</comment>
<feature type="signal peptide" evidence="1">
    <location>
        <begin position="1"/>
        <end position="20"/>
    </location>
</feature>
<dbReference type="Proteomes" id="UP001264519">
    <property type="component" value="Unassembled WGS sequence"/>
</dbReference>
<dbReference type="RefSeq" id="WP_309653897.1">
    <property type="nucleotide sequence ID" value="NZ_JARWAK010000017.1"/>
</dbReference>
<accession>A0ABU1G5V6</accession>
<evidence type="ECO:0000313" key="2">
    <source>
        <dbReference type="EMBL" id="MDR5868322.1"/>
    </source>
</evidence>
<gene>
    <name evidence="2" type="ORF">QC818_16175</name>
</gene>
<name>A0ABU1G5V6_9GAMM</name>
<organism evidence="2 3">
    <name type="scientific">Halomonas koreensis</name>
    <dbReference type="NCBI Taxonomy" id="245385"/>
    <lineage>
        <taxon>Bacteria</taxon>
        <taxon>Pseudomonadati</taxon>
        <taxon>Pseudomonadota</taxon>
        <taxon>Gammaproteobacteria</taxon>
        <taxon>Oceanospirillales</taxon>
        <taxon>Halomonadaceae</taxon>
        <taxon>Halomonas</taxon>
    </lineage>
</organism>
<dbReference type="EMBL" id="JARWAK010000017">
    <property type="protein sequence ID" value="MDR5868322.1"/>
    <property type="molecule type" value="Genomic_DNA"/>
</dbReference>
<sequence length="119" mass="12665">MRRRLLAAGLALWLAGCATAPPPAVPATRTLEAAPAAVLEEAMALLMARGYVIRHADVELGRLEAVIARWPGYRLRLRVAPAEAGSRLAITAHRGDRPLPPALAEPLIAALGRRLSARP</sequence>
<evidence type="ECO:0000256" key="1">
    <source>
        <dbReference type="SAM" id="SignalP"/>
    </source>
</evidence>
<protein>
    <submittedName>
        <fullName evidence="2">Uncharacterized protein</fullName>
    </submittedName>
</protein>
<proteinExistence type="predicted"/>
<keyword evidence="1" id="KW-0732">Signal</keyword>
<evidence type="ECO:0000313" key="3">
    <source>
        <dbReference type="Proteomes" id="UP001264519"/>
    </source>
</evidence>